<dbReference type="SMART" id="SM00983">
    <property type="entry name" value="TPK_B1_binding"/>
    <property type="match status" value="1"/>
</dbReference>
<dbReference type="Pfam" id="PF04263">
    <property type="entry name" value="TPK_catalytic"/>
    <property type="match status" value="1"/>
</dbReference>
<dbReference type="GO" id="GO:0005524">
    <property type="term" value="F:ATP binding"/>
    <property type="evidence" value="ECO:0007669"/>
    <property type="project" value="UniProtKB-KW"/>
</dbReference>
<dbReference type="GO" id="GO:0009229">
    <property type="term" value="P:thiamine diphosphate biosynthetic process"/>
    <property type="evidence" value="ECO:0007669"/>
    <property type="project" value="InterPro"/>
</dbReference>
<dbReference type="Proteomes" id="UP000626244">
    <property type="component" value="Unassembled WGS sequence"/>
</dbReference>
<evidence type="ECO:0000256" key="3">
    <source>
        <dbReference type="ARBA" id="ARBA00022777"/>
    </source>
</evidence>
<accession>A0A8J3AH43</accession>
<dbReference type="InterPro" id="IPR036371">
    <property type="entry name" value="TPK_B1-bd_sf"/>
</dbReference>
<name>A0A8J3AH43_9BACI</name>
<evidence type="ECO:0000259" key="6">
    <source>
        <dbReference type="SMART" id="SM00983"/>
    </source>
</evidence>
<keyword evidence="2" id="KW-0547">Nucleotide-binding</keyword>
<evidence type="ECO:0000256" key="2">
    <source>
        <dbReference type="ARBA" id="ARBA00022741"/>
    </source>
</evidence>
<dbReference type="EC" id="2.7.6.2" evidence="5"/>
<dbReference type="AlphaFoldDB" id="A0A8J3AH43"/>
<evidence type="ECO:0000313" key="8">
    <source>
        <dbReference type="Proteomes" id="UP000626244"/>
    </source>
</evidence>
<keyword evidence="4" id="KW-0067">ATP-binding</keyword>
<dbReference type="EMBL" id="BMHB01000001">
    <property type="protein sequence ID" value="GGI14308.1"/>
    <property type="molecule type" value="Genomic_DNA"/>
</dbReference>
<keyword evidence="3" id="KW-0418">Kinase</keyword>
<dbReference type="GO" id="GO:0006772">
    <property type="term" value="P:thiamine metabolic process"/>
    <property type="evidence" value="ECO:0007669"/>
    <property type="project" value="UniProtKB-UniRule"/>
</dbReference>
<evidence type="ECO:0000256" key="1">
    <source>
        <dbReference type="ARBA" id="ARBA00022679"/>
    </source>
</evidence>
<dbReference type="InterPro" id="IPR006282">
    <property type="entry name" value="Thi_PPkinase"/>
</dbReference>
<dbReference type="GO" id="GO:0016301">
    <property type="term" value="F:kinase activity"/>
    <property type="evidence" value="ECO:0007669"/>
    <property type="project" value="UniProtKB-KW"/>
</dbReference>
<evidence type="ECO:0000313" key="7">
    <source>
        <dbReference type="EMBL" id="GGI14308.1"/>
    </source>
</evidence>
<sequence length="213" mass="23871">MIIHLIGAGPKSNTLQMIRKSGSESTIIGVDNGAAYLMEEDIHPDAVFGDFDSLSKADLAELKRKVPNVFIFPPEKDYTDLELALEWAISKQPEKIFIHCVTGKRLDHEYGSISLLVKYRKHSIPIYIIDEHNEIYVIGEGTHQIKKQDQFKYISFFSLGTDIENLTLKGFKYPLTNHHLELGSSLCVSNELDDSVGSISFSSGIALVIRSKD</sequence>
<evidence type="ECO:0000256" key="5">
    <source>
        <dbReference type="NCBIfam" id="TIGR01378"/>
    </source>
</evidence>
<dbReference type="Gene3D" id="3.40.50.10240">
    <property type="entry name" value="Thiamin pyrophosphokinase, catalytic domain"/>
    <property type="match status" value="1"/>
</dbReference>
<gene>
    <name evidence="7" type="primary">thiN</name>
    <name evidence="7" type="ORF">GCM10007380_22290</name>
</gene>
<dbReference type="SUPFAM" id="SSF63999">
    <property type="entry name" value="Thiamin pyrophosphokinase, catalytic domain"/>
    <property type="match status" value="1"/>
</dbReference>
<dbReference type="Pfam" id="PF04265">
    <property type="entry name" value="TPK_B1_binding"/>
    <property type="match status" value="1"/>
</dbReference>
<feature type="domain" description="Thiamin pyrophosphokinase thiamin-binding" evidence="6">
    <location>
        <begin position="141"/>
        <end position="207"/>
    </location>
</feature>
<protein>
    <recommendedName>
        <fullName evidence="5">Thiamine diphosphokinase</fullName>
        <ecNumber evidence="5">2.7.6.2</ecNumber>
    </recommendedName>
</protein>
<comment type="caution">
    <text evidence="7">The sequence shown here is derived from an EMBL/GenBank/DDBJ whole genome shotgun (WGS) entry which is preliminary data.</text>
</comment>
<dbReference type="InterPro" id="IPR007371">
    <property type="entry name" value="TPK_catalytic"/>
</dbReference>
<dbReference type="InterPro" id="IPR007373">
    <property type="entry name" value="Thiamin_PyroPKinase_B1-bd"/>
</dbReference>
<dbReference type="InterPro" id="IPR053149">
    <property type="entry name" value="TPK"/>
</dbReference>
<dbReference type="InterPro" id="IPR036759">
    <property type="entry name" value="TPK_catalytic_sf"/>
</dbReference>
<dbReference type="GO" id="GO:0004788">
    <property type="term" value="F:thiamine diphosphokinase activity"/>
    <property type="evidence" value="ECO:0007669"/>
    <property type="project" value="UniProtKB-UniRule"/>
</dbReference>
<proteinExistence type="predicted"/>
<dbReference type="CDD" id="cd07995">
    <property type="entry name" value="TPK"/>
    <property type="match status" value="1"/>
</dbReference>
<organism evidence="7 8">
    <name type="scientific">Gottfriedia solisilvae</name>
    <dbReference type="NCBI Taxonomy" id="1516104"/>
    <lineage>
        <taxon>Bacteria</taxon>
        <taxon>Bacillati</taxon>
        <taxon>Bacillota</taxon>
        <taxon>Bacilli</taxon>
        <taxon>Bacillales</taxon>
        <taxon>Bacillaceae</taxon>
        <taxon>Gottfriedia</taxon>
    </lineage>
</organism>
<dbReference type="SUPFAM" id="SSF63862">
    <property type="entry name" value="Thiamin pyrophosphokinase, substrate-binding domain"/>
    <property type="match status" value="1"/>
</dbReference>
<keyword evidence="1" id="KW-0808">Transferase</keyword>
<keyword evidence="8" id="KW-1185">Reference proteome</keyword>
<dbReference type="PANTHER" id="PTHR41299">
    <property type="entry name" value="THIAMINE PYROPHOSPHOKINASE"/>
    <property type="match status" value="1"/>
</dbReference>
<dbReference type="NCBIfam" id="TIGR01378">
    <property type="entry name" value="thi_PPkinase"/>
    <property type="match status" value="1"/>
</dbReference>
<dbReference type="OrthoDB" id="9804377at2"/>
<dbReference type="PANTHER" id="PTHR41299:SF1">
    <property type="entry name" value="THIAMINE PYROPHOSPHOKINASE"/>
    <property type="match status" value="1"/>
</dbReference>
<dbReference type="RefSeq" id="WP_088000356.1">
    <property type="nucleotide sequence ID" value="NZ_BMHB01000001.1"/>
</dbReference>
<dbReference type="GO" id="GO:0030975">
    <property type="term" value="F:thiamine binding"/>
    <property type="evidence" value="ECO:0007669"/>
    <property type="project" value="InterPro"/>
</dbReference>
<evidence type="ECO:0000256" key="4">
    <source>
        <dbReference type="ARBA" id="ARBA00022840"/>
    </source>
</evidence>
<reference evidence="8" key="1">
    <citation type="journal article" date="2019" name="Int. J. Syst. Evol. Microbiol.">
        <title>The Global Catalogue of Microorganisms (GCM) 10K type strain sequencing project: providing services to taxonomists for standard genome sequencing and annotation.</title>
        <authorList>
            <consortium name="The Broad Institute Genomics Platform"/>
            <consortium name="The Broad Institute Genome Sequencing Center for Infectious Disease"/>
            <person name="Wu L."/>
            <person name="Ma J."/>
        </authorList>
    </citation>
    <scope>NUCLEOTIDE SEQUENCE [LARGE SCALE GENOMIC DNA]</scope>
    <source>
        <strain evidence="8">CGMCC 1.14993</strain>
    </source>
</reference>